<dbReference type="GO" id="GO:0000467">
    <property type="term" value="P:exonucleolytic trimming to generate mature 3'-end of 5.8S rRNA from tricistronic rRNA transcript (SSU-rRNA, 5.8S rRNA, LSU-rRNA)"/>
    <property type="evidence" value="ECO:0007669"/>
    <property type="project" value="InterPro"/>
</dbReference>
<dbReference type="OrthoDB" id="2250022at2759"/>
<dbReference type="GO" id="GO:0071038">
    <property type="term" value="P:TRAMP-dependent tRNA surveillance pathway"/>
    <property type="evidence" value="ECO:0007669"/>
    <property type="project" value="TreeGrafter"/>
</dbReference>
<dbReference type="GO" id="GO:0000175">
    <property type="term" value="F:3'-5'-RNA exonuclease activity"/>
    <property type="evidence" value="ECO:0007669"/>
    <property type="project" value="InterPro"/>
</dbReference>
<evidence type="ECO:0000313" key="4">
    <source>
        <dbReference type="Proteomes" id="UP000324800"/>
    </source>
</evidence>
<dbReference type="InterPro" id="IPR002562">
    <property type="entry name" value="3'-5'_exonuclease_dom"/>
</dbReference>
<dbReference type="Gene3D" id="3.30.420.10">
    <property type="entry name" value="Ribonuclease H-like superfamily/Ribonuclease H"/>
    <property type="match status" value="2"/>
</dbReference>
<dbReference type="Proteomes" id="UP000324800">
    <property type="component" value="Unassembled WGS sequence"/>
</dbReference>
<dbReference type="GO" id="GO:0000176">
    <property type="term" value="C:nuclear exosome (RNase complex)"/>
    <property type="evidence" value="ECO:0007669"/>
    <property type="project" value="TreeGrafter"/>
</dbReference>
<dbReference type="GO" id="GO:0071036">
    <property type="term" value="P:nuclear polyadenylation-dependent snoRNA catabolic process"/>
    <property type="evidence" value="ECO:0007669"/>
    <property type="project" value="TreeGrafter"/>
</dbReference>
<dbReference type="Pfam" id="PF01612">
    <property type="entry name" value="DNA_pol_A_exo1"/>
    <property type="match status" value="2"/>
</dbReference>
<dbReference type="PANTHER" id="PTHR12124:SF47">
    <property type="entry name" value="EXOSOME COMPONENT 10"/>
    <property type="match status" value="1"/>
</dbReference>
<accession>A0A5J4VI85</accession>
<proteinExistence type="predicted"/>
<protein>
    <submittedName>
        <fullName evidence="3">Putative exosome component RRP6</fullName>
    </submittedName>
</protein>
<dbReference type="GO" id="GO:0003727">
    <property type="term" value="F:single-stranded RNA binding"/>
    <property type="evidence" value="ECO:0007669"/>
    <property type="project" value="TreeGrafter"/>
</dbReference>
<dbReference type="GO" id="GO:0071044">
    <property type="term" value="P:histone mRNA catabolic process"/>
    <property type="evidence" value="ECO:0007669"/>
    <property type="project" value="TreeGrafter"/>
</dbReference>
<comment type="caution">
    <text evidence="3">The sequence shown here is derived from an EMBL/GenBank/DDBJ whole genome shotgun (WGS) entry which is preliminary data.</text>
</comment>
<dbReference type="InterPro" id="IPR045092">
    <property type="entry name" value="Rrp6-like"/>
</dbReference>
<evidence type="ECO:0000256" key="1">
    <source>
        <dbReference type="SAM" id="MobiDB-lite"/>
    </source>
</evidence>
<reference evidence="3 4" key="1">
    <citation type="submission" date="2019-03" db="EMBL/GenBank/DDBJ databases">
        <title>Single cell metagenomics reveals metabolic interactions within the superorganism composed of flagellate Streblomastix strix and complex community of Bacteroidetes bacteria on its surface.</title>
        <authorList>
            <person name="Treitli S.C."/>
            <person name="Kolisko M."/>
            <person name="Husnik F."/>
            <person name="Keeling P."/>
            <person name="Hampl V."/>
        </authorList>
    </citation>
    <scope>NUCLEOTIDE SEQUENCE [LARGE SCALE GENOMIC DNA]</scope>
    <source>
        <strain evidence="3">ST1C</strain>
    </source>
</reference>
<evidence type="ECO:0000259" key="2">
    <source>
        <dbReference type="SMART" id="SM00474"/>
    </source>
</evidence>
<dbReference type="GO" id="GO:0071035">
    <property type="term" value="P:nuclear polyadenylation-dependent rRNA catabolic process"/>
    <property type="evidence" value="ECO:0007669"/>
    <property type="project" value="TreeGrafter"/>
</dbReference>
<dbReference type="AlphaFoldDB" id="A0A5J4VI85"/>
<dbReference type="GO" id="GO:0071039">
    <property type="term" value="P:nuclear polyadenylation-dependent CUT catabolic process"/>
    <property type="evidence" value="ECO:0007669"/>
    <property type="project" value="TreeGrafter"/>
</dbReference>
<feature type="compositionally biased region" description="Low complexity" evidence="1">
    <location>
        <begin position="155"/>
        <end position="165"/>
    </location>
</feature>
<dbReference type="GO" id="GO:0071051">
    <property type="term" value="P:poly(A)-dependent snoRNA 3'-end processing"/>
    <property type="evidence" value="ECO:0007669"/>
    <property type="project" value="TreeGrafter"/>
</dbReference>
<dbReference type="SMART" id="SM00474">
    <property type="entry name" value="35EXOc"/>
    <property type="match status" value="1"/>
</dbReference>
<dbReference type="GO" id="GO:0071037">
    <property type="term" value="P:nuclear polyadenylation-dependent snRNA catabolic process"/>
    <property type="evidence" value="ECO:0007669"/>
    <property type="project" value="TreeGrafter"/>
</dbReference>
<feature type="compositionally biased region" description="Low complexity" evidence="1">
    <location>
        <begin position="174"/>
        <end position="183"/>
    </location>
</feature>
<feature type="region of interest" description="Disordered" evidence="1">
    <location>
        <begin position="151"/>
        <end position="183"/>
    </location>
</feature>
<name>A0A5J4VI85_9EUKA</name>
<gene>
    <name evidence="3" type="ORF">EZS28_022190</name>
</gene>
<sequence length="244" mass="29142">MQTLNEMMEHLRLMNEIAVDLEHHQLHSYFGFTCLIQISSRERDFIVDPLAQCFANKDNQNLNSNNQYRNNHINSPLNILNEVFTDQSITKVLHGAEMDILWLQRDFGVYIVNMFDTHQASVMLNFQKRSLDELIRRIVLDNKDTRICYESKEANQNQQQNNKNSKSNRKKSRNSQQSSQQQSYTLQECVNEYILSQKKRFQMSDWRLRPLPQQMIDYARQDTHCLLFIYDQLRIMLSNKEKQD</sequence>
<dbReference type="InterPro" id="IPR036397">
    <property type="entry name" value="RNaseH_sf"/>
</dbReference>
<dbReference type="SUPFAM" id="SSF53098">
    <property type="entry name" value="Ribonuclease H-like"/>
    <property type="match status" value="2"/>
</dbReference>
<dbReference type="PANTHER" id="PTHR12124">
    <property type="entry name" value="POLYMYOSITIS/SCLERODERMA AUTOANTIGEN-RELATED"/>
    <property type="match status" value="1"/>
</dbReference>
<dbReference type="EMBL" id="SNRW01006865">
    <property type="protein sequence ID" value="KAA6382282.1"/>
    <property type="molecule type" value="Genomic_DNA"/>
</dbReference>
<dbReference type="GO" id="GO:0071040">
    <property type="term" value="P:nuclear polyadenylation-dependent antisense transcript catabolic process"/>
    <property type="evidence" value="ECO:0007669"/>
    <property type="project" value="TreeGrafter"/>
</dbReference>
<evidence type="ECO:0000313" key="3">
    <source>
        <dbReference type="EMBL" id="KAA6382282.1"/>
    </source>
</evidence>
<feature type="domain" description="3'-5' exonuclease" evidence="2">
    <location>
        <begin position="1"/>
        <end position="238"/>
    </location>
</feature>
<dbReference type="GO" id="GO:0005730">
    <property type="term" value="C:nucleolus"/>
    <property type="evidence" value="ECO:0007669"/>
    <property type="project" value="TreeGrafter"/>
</dbReference>
<organism evidence="3 4">
    <name type="scientific">Streblomastix strix</name>
    <dbReference type="NCBI Taxonomy" id="222440"/>
    <lineage>
        <taxon>Eukaryota</taxon>
        <taxon>Metamonada</taxon>
        <taxon>Preaxostyla</taxon>
        <taxon>Oxymonadida</taxon>
        <taxon>Streblomastigidae</taxon>
        <taxon>Streblomastix</taxon>
    </lineage>
</organism>
<dbReference type="InterPro" id="IPR012337">
    <property type="entry name" value="RNaseH-like_sf"/>
</dbReference>